<dbReference type="EMBL" id="JACHOV010000002">
    <property type="protein sequence ID" value="MBB4640204.1"/>
    <property type="molecule type" value="Genomic_DNA"/>
</dbReference>
<name>A0A840HRN6_9SPHN</name>
<organism evidence="3 4">
    <name type="scientific">Rhizorhapis suberifaciens</name>
    <name type="common">corky root of lettuce</name>
    <dbReference type="NCBI Taxonomy" id="13656"/>
    <lineage>
        <taxon>Bacteria</taxon>
        <taxon>Pseudomonadati</taxon>
        <taxon>Pseudomonadota</taxon>
        <taxon>Alphaproteobacteria</taxon>
        <taxon>Sphingomonadales</taxon>
        <taxon>Sphingomonadaceae</taxon>
        <taxon>Rhizorhapis</taxon>
    </lineage>
</organism>
<protein>
    <recommendedName>
        <fullName evidence="5">O-antigen ligase family protein</fullName>
    </recommendedName>
</protein>
<sequence>MNGGVASQIPSFGLHILAPVTLVLLIATIFAARKMHSWPGRFVLFALWARYLFGAYHVFMFKPLAAGLSGNAFASITFAGLGLLVIRLRHLMLTALLPIYLLISLVLLSGILNNDMTGAFGVAIKYAYLTVVIVATFEALRQDEEGKVMPWLLWAFAPLLLFQWLSLAMNMPKGSEEGTGLVWIGGFNHEAAFSLALATAFMAGCLARKLHPGLRIGFMIATLVGIFLAGYRTAIFAVGPLAFMAAWGVLTDYVKPEQRRAVGTVALVVVMAAAAAVAVAYHEKFVDLATFLSDPGSLIKQPREFTQLDRQIMSGRPLIWSQYLYAYADGTPVQHLFGFGAESWTDTFNVYPHNTLVGTLYELGMFGVGAMLILWFSMLLLAVGVRRTERMTLIAAHLSFIIMNFATMPFWQVEGLAFYGLLCGYTLFSARAAALSRGAARSGSSRAPYGNRRVRPGIRQPQSDIPHSRYSHQ</sequence>
<keyword evidence="2" id="KW-0812">Transmembrane</keyword>
<dbReference type="RefSeq" id="WP_184474073.1">
    <property type="nucleotide sequence ID" value="NZ_JACHOV010000002.1"/>
</dbReference>
<feature type="transmembrane region" description="Helical" evidence="2">
    <location>
        <begin position="363"/>
        <end position="385"/>
    </location>
</feature>
<feature type="transmembrane region" description="Helical" evidence="2">
    <location>
        <begin position="191"/>
        <end position="207"/>
    </location>
</feature>
<feature type="region of interest" description="Disordered" evidence="1">
    <location>
        <begin position="441"/>
        <end position="473"/>
    </location>
</feature>
<feature type="transmembrane region" description="Helical" evidence="2">
    <location>
        <begin position="12"/>
        <end position="30"/>
    </location>
</feature>
<proteinExistence type="predicted"/>
<keyword evidence="2" id="KW-0472">Membrane</keyword>
<evidence type="ECO:0000256" key="2">
    <source>
        <dbReference type="SAM" id="Phobius"/>
    </source>
</evidence>
<reference evidence="3 4" key="1">
    <citation type="submission" date="2020-08" db="EMBL/GenBank/DDBJ databases">
        <title>Genomic Encyclopedia of Type Strains, Phase IV (KMG-IV): sequencing the most valuable type-strain genomes for metagenomic binning, comparative biology and taxonomic classification.</title>
        <authorList>
            <person name="Goeker M."/>
        </authorList>
    </citation>
    <scope>NUCLEOTIDE SEQUENCE [LARGE SCALE GENOMIC DNA]</scope>
    <source>
        <strain evidence="3 4">DSM 7465</strain>
    </source>
</reference>
<dbReference type="Proteomes" id="UP000575068">
    <property type="component" value="Unassembled WGS sequence"/>
</dbReference>
<feature type="transmembrane region" description="Helical" evidence="2">
    <location>
        <begin position="392"/>
        <end position="411"/>
    </location>
</feature>
<comment type="caution">
    <text evidence="3">The sequence shown here is derived from an EMBL/GenBank/DDBJ whole genome shotgun (WGS) entry which is preliminary data.</text>
</comment>
<feature type="transmembrane region" description="Helical" evidence="2">
    <location>
        <begin position="417"/>
        <end position="436"/>
    </location>
</feature>
<keyword evidence="4" id="KW-1185">Reference proteome</keyword>
<feature type="transmembrane region" description="Helical" evidence="2">
    <location>
        <begin position="152"/>
        <end position="171"/>
    </location>
</feature>
<feature type="transmembrane region" description="Helical" evidence="2">
    <location>
        <begin position="118"/>
        <end position="140"/>
    </location>
</feature>
<feature type="transmembrane region" description="Helical" evidence="2">
    <location>
        <begin position="42"/>
        <end position="59"/>
    </location>
</feature>
<gene>
    <name evidence="3" type="ORF">HNQ99_000492</name>
</gene>
<dbReference type="AlphaFoldDB" id="A0A840HRN6"/>
<evidence type="ECO:0000256" key="1">
    <source>
        <dbReference type="SAM" id="MobiDB-lite"/>
    </source>
</evidence>
<evidence type="ECO:0000313" key="4">
    <source>
        <dbReference type="Proteomes" id="UP000575068"/>
    </source>
</evidence>
<evidence type="ECO:0000313" key="3">
    <source>
        <dbReference type="EMBL" id="MBB4640204.1"/>
    </source>
</evidence>
<feature type="transmembrane region" description="Helical" evidence="2">
    <location>
        <begin position="93"/>
        <end position="112"/>
    </location>
</feature>
<feature type="transmembrane region" description="Helical" evidence="2">
    <location>
        <begin position="214"/>
        <end position="231"/>
    </location>
</feature>
<evidence type="ECO:0008006" key="5">
    <source>
        <dbReference type="Google" id="ProtNLM"/>
    </source>
</evidence>
<keyword evidence="2" id="KW-1133">Transmembrane helix</keyword>
<feature type="transmembrane region" description="Helical" evidence="2">
    <location>
        <begin position="261"/>
        <end position="281"/>
    </location>
</feature>
<accession>A0A840HRN6</accession>
<feature type="transmembrane region" description="Helical" evidence="2">
    <location>
        <begin position="65"/>
        <end position="86"/>
    </location>
</feature>